<dbReference type="KEGG" id="sbro:GQF42_01310"/>
<dbReference type="PANTHER" id="PTHR16305">
    <property type="entry name" value="TESTICULAR SOLUBLE ADENYLYL CYCLASE"/>
    <property type="match status" value="1"/>
</dbReference>
<keyword evidence="1" id="KW-0547">Nucleotide-binding</keyword>
<dbReference type="SUPFAM" id="SSF46894">
    <property type="entry name" value="C-terminal effector domain of the bipartite response regulators"/>
    <property type="match status" value="1"/>
</dbReference>
<dbReference type="CDD" id="cd06170">
    <property type="entry name" value="LuxR_C_like"/>
    <property type="match status" value="1"/>
</dbReference>
<dbReference type="SMART" id="SM00421">
    <property type="entry name" value="HTH_LUXR"/>
    <property type="match status" value="1"/>
</dbReference>
<dbReference type="Pfam" id="PF00196">
    <property type="entry name" value="GerE"/>
    <property type="match status" value="1"/>
</dbReference>
<accession>A0A6I6MRR6</accession>
<organism evidence="4 5">
    <name type="scientific">Streptomyces broussonetiae</name>
    <dbReference type="NCBI Taxonomy" id="2686304"/>
    <lineage>
        <taxon>Bacteria</taxon>
        <taxon>Bacillati</taxon>
        <taxon>Actinomycetota</taxon>
        <taxon>Actinomycetes</taxon>
        <taxon>Kitasatosporales</taxon>
        <taxon>Streptomycetaceae</taxon>
        <taxon>Streptomyces</taxon>
    </lineage>
</organism>
<dbReference type="PRINTS" id="PR00038">
    <property type="entry name" value="HTHLUXR"/>
</dbReference>
<dbReference type="PANTHER" id="PTHR16305:SF35">
    <property type="entry name" value="TRANSCRIPTIONAL ACTIVATOR DOMAIN"/>
    <property type="match status" value="1"/>
</dbReference>
<name>A0A6I6MRR6_9ACTN</name>
<dbReference type="InterPro" id="IPR016032">
    <property type="entry name" value="Sig_transdc_resp-reg_C-effctor"/>
</dbReference>
<dbReference type="InterPro" id="IPR036388">
    <property type="entry name" value="WH-like_DNA-bd_sf"/>
</dbReference>
<dbReference type="GO" id="GO:0005524">
    <property type="term" value="F:ATP binding"/>
    <property type="evidence" value="ECO:0007669"/>
    <property type="project" value="UniProtKB-KW"/>
</dbReference>
<dbReference type="InterPro" id="IPR000792">
    <property type="entry name" value="Tscrpt_reg_LuxR_C"/>
</dbReference>
<evidence type="ECO:0000256" key="2">
    <source>
        <dbReference type="ARBA" id="ARBA00022840"/>
    </source>
</evidence>
<dbReference type="GO" id="GO:0005737">
    <property type="term" value="C:cytoplasm"/>
    <property type="evidence" value="ECO:0007669"/>
    <property type="project" value="TreeGrafter"/>
</dbReference>
<reference evidence="4 5" key="1">
    <citation type="submission" date="2019-12" db="EMBL/GenBank/DDBJ databases">
        <title>Streptomyces sp. strain T44 isolated from rhizosphere soil of Broussonetia papyrifera.</title>
        <authorList>
            <person name="Mo P."/>
        </authorList>
    </citation>
    <scope>NUCLEOTIDE SEQUENCE [LARGE SCALE GENOMIC DNA]</scope>
    <source>
        <strain evidence="4 5">T44</strain>
    </source>
</reference>
<keyword evidence="2" id="KW-0067">ATP-binding</keyword>
<dbReference type="AlphaFoldDB" id="A0A6I6MRR6"/>
<evidence type="ECO:0000259" key="3">
    <source>
        <dbReference type="PROSITE" id="PS50043"/>
    </source>
</evidence>
<dbReference type="PROSITE" id="PS50043">
    <property type="entry name" value="HTH_LUXR_2"/>
    <property type="match status" value="1"/>
</dbReference>
<proteinExistence type="predicted"/>
<feature type="domain" description="HTH luxR-type" evidence="3">
    <location>
        <begin position="792"/>
        <end position="857"/>
    </location>
</feature>
<dbReference type="PROSITE" id="PS00622">
    <property type="entry name" value="HTH_LUXR_1"/>
    <property type="match status" value="1"/>
</dbReference>
<dbReference type="EMBL" id="CP047020">
    <property type="protein sequence ID" value="QHA02162.1"/>
    <property type="molecule type" value="Genomic_DNA"/>
</dbReference>
<sequence>MGRRVLRACGAEFEAGISFAMIHQMLYPLRADADLLPGPQRDVLCRLFDLTPAALPDPLTAGTAVLALLGAAADECPLLLVADDAPWIDPASATVLAFAMRRLGQAPVALLAAARTGLKGLLHHVGLPERTVPPLDDQSAAELVEARWPGLAPTVRRRLLAQAAGNPLALQELPTTLNDRQRSGAQPVPSVLPLSERLLDTFAPELDQLPGPTRKALLLAALAADDDLDTIRATTRCSLDLDDLAPAQRARLVHADTASGQVTFSHPLTRSAVVYLAPPGERRAAHRALAEALAFDPERQACHLAAASAGPDETVARALDKAAMLARHRGRASTAVATLVRAAELSPHPGDRSRRLVEAAHLATMAGQLDQVTWLLADAGQTPQSPDALVFAATAHLLTNDEGDVSAAYRLLTRALDAGEDAGPESWDRYGILYALLLVSLYTLRPEPWELLRKAMVRFEPEQVVPFQLCYDAYVDPTRASDAIREGLARAFAALPRAAAPWEVIPLAFAAVAMDTLSDYRYAVRGMIERERDGGAIAMVVPALMLLCQDSYVHGRWDEAENLAQQGLELATGYGYSFWERQIRAVLASGAALRGDVDLARARSKETTTWAAPRGMGVTMGYARSAGHLAAMGQGDFEEAHTQVAQIAPPSAPSAGIPNRWVVLDLVEAAMRTGRREEARAHVVAAQQGGLPRIGTRIAIITAGAAAVAADDDKAGALFEAALALPEAARYPWEQARIQFAYGQWLRRTRDTARARIQLRAAMETFDRIGARAMVQRARNELRATGVAAARSDPAAPELTAQERQIAELAATGLTNKEIGARLFLSHCTVGSHLHRIFPKLGITTRAALRAALEAGAPEAHSEGQFQS</sequence>
<protein>
    <recommendedName>
        <fullName evidence="3">HTH luxR-type domain-containing protein</fullName>
    </recommendedName>
</protein>
<evidence type="ECO:0000313" key="4">
    <source>
        <dbReference type="EMBL" id="QHA02162.1"/>
    </source>
</evidence>
<keyword evidence="5" id="KW-1185">Reference proteome</keyword>
<dbReference type="GO" id="GO:0003677">
    <property type="term" value="F:DNA binding"/>
    <property type="evidence" value="ECO:0007669"/>
    <property type="project" value="InterPro"/>
</dbReference>
<dbReference type="GO" id="GO:0004016">
    <property type="term" value="F:adenylate cyclase activity"/>
    <property type="evidence" value="ECO:0007669"/>
    <property type="project" value="TreeGrafter"/>
</dbReference>
<evidence type="ECO:0000256" key="1">
    <source>
        <dbReference type="ARBA" id="ARBA00022741"/>
    </source>
</evidence>
<gene>
    <name evidence="4" type="ORF">GQF42_01310</name>
</gene>
<evidence type="ECO:0000313" key="5">
    <source>
        <dbReference type="Proteomes" id="UP000436138"/>
    </source>
</evidence>
<dbReference type="Gene3D" id="1.10.10.10">
    <property type="entry name" value="Winged helix-like DNA-binding domain superfamily/Winged helix DNA-binding domain"/>
    <property type="match status" value="1"/>
</dbReference>
<dbReference type="GO" id="GO:0006355">
    <property type="term" value="P:regulation of DNA-templated transcription"/>
    <property type="evidence" value="ECO:0007669"/>
    <property type="project" value="InterPro"/>
</dbReference>
<dbReference type="Proteomes" id="UP000436138">
    <property type="component" value="Chromosome"/>
</dbReference>